<evidence type="ECO:0000256" key="7">
    <source>
        <dbReference type="ARBA" id="ARBA00023004"/>
    </source>
</evidence>
<evidence type="ECO:0000256" key="3">
    <source>
        <dbReference type="ARBA" id="ARBA00022617"/>
    </source>
</evidence>
<accession>A0A1M6Q9I1</accession>
<keyword evidence="6" id="KW-0249">Electron transport</keyword>
<keyword evidence="5" id="KW-0574">Periplasm</keyword>
<evidence type="ECO:0000256" key="1">
    <source>
        <dbReference type="ARBA" id="ARBA00004418"/>
    </source>
</evidence>
<dbReference type="GO" id="GO:0005506">
    <property type="term" value="F:iron ion binding"/>
    <property type="evidence" value="ECO:0007669"/>
    <property type="project" value="InterPro"/>
</dbReference>
<dbReference type="Pfam" id="PF00034">
    <property type="entry name" value="Cytochrom_C"/>
    <property type="match status" value="2"/>
</dbReference>
<comment type="PTM">
    <text evidence="8">Binds 2 heme c groups covalently per subunit.</text>
</comment>
<sequence length="197" mass="20780">MGLALMAPAFFAPAFVGPAMAQDAAVERGAAVAAERNCGACHGERGVSATPSIPSLAGQQGEFVTLQLVMFREGLRDVPPMMTATEGLTDTQLEDLGAYFASLPHGVPPDRARRNVGAFNNGAALANRLRCGVCHLPNLTGQAQVPRIAGQREDFLAATLKAYRDSQRHGTDTQMNAAVHGLTDAQIDAIAHYVAQR</sequence>
<dbReference type="InterPro" id="IPR024167">
    <property type="entry name" value="Cytochrome_c4-like"/>
</dbReference>
<keyword evidence="3 8" id="KW-0349">Heme</keyword>
<feature type="domain" description="Cytochrome c" evidence="11">
    <location>
        <begin position="24"/>
        <end position="104"/>
    </location>
</feature>
<evidence type="ECO:0000256" key="6">
    <source>
        <dbReference type="ARBA" id="ARBA00022982"/>
    </source>
</evidence>
<feature type="binding site" description="axial binding residue" evidence="9">
    <location>
        <position position="81"/>
    </location>
    <ligand>
        <name>heme c</name>
        <dbReference type="ChEBI" id="CHEBI:61717"/>
        <label>1</label>
    </ligand>
    <ligandPart>
        <name>Fe</name>
        <dbReference type="ChEBI" id="CHEBI:18248"/>
    </ligandPart>
</feature>
<evidence type="ECO:0000256" key="9">
    <source>
        <dbReference type="PIRSR" id="PIRSR000005-2"/>
    </source>
</evidence>
<keyword evidence="13" id="KW-1185">Reference proteome</keyword>
<dbReference type="SUPFAM" id="SSF46626">
    <property type="entry name" value="Cytochrome c"/>
    <property type="match status" value="2"/>
</dbReference>
<dbReference type="InterPro" id="IPR050597">
    <property type="entry name" value="Cytochrome_c_Oxidase_Subunit"/>
</dbReference>
<dbReference type="InterPro" id="IPR036909">
    <property type="entry name" value="Cyt_c-like_dom_sf"/>
</dbReference>
<dbReference type="InterPro" id="IPR009056">
    <property type="entry name" value="Cyt_c-like_dom"/>
</dbReference>
<dbReference type="GO" id="GO:0009055">
    <property type="term" value="F:electron transfer activity"/>
    <property type="evidence" value="ECO:0007669"/>
    <property type="project" value="InterPro"/>
</dbReference>
<feature type="signal peptide" evidence="10">
    <location>
        <begin position="1"/>
        <end position="21"/>
    </location>
</feature>
<feature type="binding site" description="covalent" evidence="8">
    <location>
        <position position="131"/>
    </location>
    <ligand>
        <name>heme c</name>
        <dbReference type="ChEBI" id="CHEBI:61717"/>
        <label>2</label>
    </ligand>
</feature>
<feature type="domain" description="Cytochrome c" evidence="11">
    <location>
        <begin position="117"/>
        <end position="197"/>
    </location>
</feature>
<gene>
    <name evidence="12" type="ORF">SAMN02745194_04344</name>
</gene>
<dbReference type="PIRSF" id="PIRSF000005">
    <property type="entry name" value="Cytochrome_c4"/>
    <property type="match status" value="1"/>
</dbReference>
<keyword evidence="10" id="KW-0732">Signal</keyword>
<proteinExistence type="predicted"/>
<dbReference type="GO" id="GO:0042597">
    <property type="term" value="C:periplasmic space"/>
    <property type="evidence" value="ECO:0007669"/>
    <property type="project" value="UniProtKB-SubCell"/>
</dbReference>
<evidence type="ECO:0000313" key="13">
    <source>
        <dbReference type="Proteomes" id="UP000184387"/>
    </source>
</evidence>
<organism evidence="12 13">
    <name type="scientific">Muricoccus roseus</name>
    <dbReference type="NCBI Taxonomy" id="198092"/>
    <lineage>
        <taxon>Bacteria</taxon>
        <taxon>Pseudomonadati</taxon>
        <taxon>Pseudomonadota</taxon>
        <taxon>Alphaproteobacteria</taxon>
        <taxon>Acetobacterales</taxon>
        <taxon>Roseomonadaceae</taxon>
        <taxon>Muricoccus</taxon>
    </lineage>
</organism>
<name>A0A1M6Q9I1_9PROT</name>
<evidence type="ECO:0000256" key="4">
    <source>
        <dbReference type="ARBA" id="ARBA00022723"/>
    </source>
</evidence>
<feature type="binding site" description="axial binding residue" evidence="9">
    <location>
        <position position="175"/>
    </location>
    <ligand>
        <name>heme c</name>
        <dbReference type="ChEBI" id="CHEBI:61717"/>
        <label>2</label>
    </ligand>
    <ligandPart>
        <name>Fe</name>
        <dbReference type="ChEBI" id="CHEBI:18248"/>
    </ligandPart>
</feature>
<evidence type="ECO:0000256" key="8">
    <source>
        <dbReference type="PIRSR" id="PIRSR000005-1"/>
    </source>
</evidence>
<feature type="binding site" description="axial binding residue" evidence="9">
    <location>
        <position position="135"/>
    </location>
    <ligand>
        <name>heme c</name>
        <dbReference type="ChEBI" id="CHEBI:61717"/>
        <label>2</label>
    </ligand>
    <ligandPart>
        <name>Fe</name>
        <dbReference type="ChEBI" id="CHEBI:18248"/>
    </ligandPart>
</feature>
<evidence type="ECO:0000259" key="11">
    <source>
        <dbReference type="PROSITE" id="PS51007"/>
    </source>
</evidence>
<feature type="chain" id="PRO_5012229404" evidence="10">
    <location>
        <begin position="22"/>
        <end position="197"/>
    </location>
</feature>
<evidence type="ECO:0000256" key="10">
    <source>
        <dbReference type="SAM" id="SignalP"/>
    </source>
</evidence>
<dbReference type="AlphaFoldDB" id="A0A1M6Q9I1"/>
<feature type="binding site" description="axial binding residue" evidence="9">
    <location>
        <position position="42"/>
    </location>
    <ligand>
        <name>heme c</name>
        <dbReference type="ChEBI" id="CHEBI:61717"/>
        <label>1</label>
    </ligand>
    <ligandPart>
        <name>Fe</name>
        <dbReference type="ChEBI" id="CHEBI:18248"/>
    </ligandPart>
</feature>
<evidence type="ECO:0000313" key="12">
    <source>
        <dbReference type="EMBL" id="SHK16841.1"/>
    </source>
</evidence>
<dbReference type="PANTHER" id="PTHR33751:SF9">
    <property type="entry name" value="CYTOCHROME C4"/>
    <property type="match status" value="1"/>
</dbReference>
<dbReference type="PANTHER" id="PTHR33751">
    <property type="entry name" value="CBB3-TYPE CYTOCHROME C OXIDASE SUBUNIT FIXP"/>
    <property type="match status" value="1"/>
</dbReference>
<dbReference type="Gene3D" id="1.10.760.10">
    <property type="entry name" value="Cytochrome c-like domain"/>
    <property type="match status" value="2"/>
</dbReference>
<dbReference type="GO" id="GO:0020037">
    <property type="term" value="F:heme binding"/>
    <property type="evidence" value="ECO:0007669"/>
    <property type="project" value="InterPro"/>
</dbReference>
<feature type="binding site" description="covalent" evidence="8">
    <location>
        <position position="41"/>
    </location>
    <ligand>
        <name>heme c</name>
        <dbReference type="ChEBI" id="CHEBI:61717"/>
        <label>1</label>
    </ligand>
</feature>
<evidence type="ECO:0000256" key="5">
    <source>
        <dbReference type="ARBA" id="ARBA00022764"/>
    </source>
</evidence>
<keyword evidence="2" id="KW-0813">Transport</keyword>
<protein>
    <submittedName>
        <fullName evidence="12">Cytochrome c553</fullName>
    </submittedName>
</protein>
<dbReference type="PROSITE" id="PS51007">
    <property type="entry name" value="CYTC"/>
    <property type="match status" value="2"/>
</dbReference>
<feature type="binding site" description="covalent" evidence="8">
    <location>
        <position position="38"/>
    </location>
    <ligand>
        <name>heme c</name>
        <dbReference type="ChEBI" id="CHEBI:61717"/>
        <label>1</label>
    </ligand>
</feature>
<keyword evidence="7 9" id="KW-0408">Iron</keyword>
<comment type="subcellular location">
    <subcellularLocation>
        <location evidence="1">Periplasm</location>
    </subcellularLocation>
</comment>
<dbReference type="EMBL" id="FQZF01000034">
    <property type="protein sequence ID" value="SHK16841.1"/>
    <property type="molecule type" value="Genomic_DNA"/>
</dbReference>
<feature type="binding site" description="covalent" evidence="8">
    <location>
        <position position="134"/>
    </location>
    <ligand>
        <name>heme c</name>
        <dbReference type="ChEBI" id="CHEBI:61717"/>
        <label>2</label>
    </ligand>
</feature>
<reference evidence="12 13" key="1">
    <citation type="submission" date="2016-11" db="EMBL/GenBank/DDBJ databases">
        <authorList>
            <person name="Jaros S."/>
            <person name="Januszkiewicz K."/>
            <person name="Wedrychowicz H."/>
        </authorList>
    </citation>
    <scope>NUCLEOTIDE SEQUENCE [LARGE SCALE GENOMIC DNA]</scope>
    <source>
        <strain evidence="12 13">DSM 14916</strain>
    </source>
</reference>
<evidence type="ECO:0000256" key="2">
    <source>
        <dbReference type="ARBA" id="ARBA00022448"/>
    </source>
</evidence>
<dbReference type="STRING" id="198092.SAMN02745194_04344"/>
<dbReference type="Proteomes" id="UP000184387">
    <property type="component" value="Unassembled WGS sequence"/>
</dbReference>
<keyword evidence="4 9" id="KW-0479">Metal-binding</keyword>